<dbReference type="CDD" id="cd03671">
    <property type="entry name" value="NUDIX_Ap4A_hydrolase_plant_like"/>
    <property type="match status" value="1"/>
</dbReference>
<gene>
    <name evidence="4" type="primary">rppH</name>
    <name evidence="4" type="synonym">nudH</name>
    <name evidence="6" type="ORF">GRI58_09125</name>
</gene>
<evidence type="ECO:0000256" key="1">
    <source>
        <dbReference type="ARBA" id="ARBA00001936"/>
    </source>
</evidence>
<comment type="cofactor">
    <cofactor evidence="4">
        <name>a divalent metal cation</name>
        <dbReference type="ChEBI" id="CHEBI:60240"/>
    </cofactor>
</comment>
<dbReference type="NCBIfam" id="NF001937">
    <property type="entry name" value="PRK00714.1-4"/>
    <property type="match status" value="1"/>
</dbReference>
<evidence type="ECO:0000256" key="4">
    <source>
        <dbReference type="HAMAP-Rule" id="MF_00298"/>
    </source>
</evidence>
<dbReference type="Gene3D" id="3.90.79.10">
    <property type="entry name" value="Nucleoside Triphosphate Pyrophosphohydrolase"/>
    <property type="match status" value="1"/>
</dbReference>
<dbReference type="OrthoDB" id="9816040at2"/>
<evidence type="ECO:0000259" key="5">
    <source>
        <dbReference type="PROSITE" id="PS51462"/>
    </source>
</evidence>
<dbReference type="GO" id="GO:0016462">
    <property type="term" value="F:pyrophosphatase activity"/>
    <property type="evidence" value="ECO:0007669"/>
    <property type="project" value="UniProtKB-ARBA"/>
</dbReference>
<dbReference type="PROSITE" id="PS51462">
    <property type="entry name" value="NUDIX"/>
    <property type="match status" value="1"/>
</dbReference>
<dbReference type="PANTHER" id="PTHR43046">
    <property type="entry name" value="GDP-MANNOSE MANNOSYL HYDROLASE"/>
    <property type="match status" value="1"/>
</dbReference>
<dbReference type="Proteomes" id="UP000439780">
    <property type="component" value="Unassembled WGS sequence"/>
</dbReference>
<dbReference type="EMBL" id="WTYA01000006">
    <property type="protein sequence ID" value="MXP28983.1"/>
    <property type="molecule type" value="Genomic_DNA"/>
</dbReference>
<feature type="domain" description="Nudix hydrolase" evidence="5">
    <location>
        <begin position="5"/>
        <end position="151"/>
    </location>
</feature>
<evidence type="ECO:0000313" key="7">
    <source>
        <dbReference type="Proteomes" id="UP000439780"/>
    </source>
</evidence>
<dbReference type="SUPFAM" id="SSF55811">
    <property type="entry name" value="Nudix"/>
    <property type="match status" value="1"/>
</dbReference>
<dbReference type="EC" id="3.6.1.-" evidence="4"/>
<evidence type="ECO:0000256" key="2">
    <source>
        <dbReference type="ARBA" id="ARBA00001946"/>
    </source>
</evidence>
<comment type="cofactor">
    <cofactor evidence="2">
        <name>Mg(2+)</name>
        <dbReference type="ChEBI" id="CHEBI:18420"/>
    </cofactor>
</comment>
<dbReference type="HAMAP" id="MF_00298">
    <property type="entry name" value="Nudix_RppH"/>
    <property type="match status" value="1"/>
</dbReference>
<dbReference type="InterPro" id="IPR020084">
    <property type="entry name" value="NUDIX_hydrolase_CS"/>
</dbReference>
<dbReference type="PRINTS" id="PR00502">
    <property type="entry name" value="NUDIXFAMILY"/>
</dbReference>
<dbReference type="Pfam" id="PF00293">
    <property type="entry name" value="NUDIX"/>
    <property type="match status" value="1"/>
</dbReference>
<sequence>MKELGYRPCVGIMLVNADGQVFVGRRIDNKEGDWWQMPQGGVDKGEDLREAMYRELGEETGIVPGKVSIIGQMDEPIRYDLPDELIGKLWNGKYRGQEQVWFCVRFNGTDKDVDLEAHNPPEFCDWKWVAPDQLPELIVPFKKRVYRSVVEAFTALI</sequence>
<accession>A0A845AIH7</accession>
<evidence type="ECO:0000313" key="6">
    <source>
        <dbReference type="EMBL" id="MXP28983.1"/>
    </source>
</evidence>
<protein>
    <recommendedName>
        <fullName evidence="4">RNA pyrophosphohydrolase</fullName>
        <ecNumber evidence="4">3.6.1.-</ecNumber>
    </recommendedName>
    <alternativeName>
        <fullName evidence="4">(Di)nucleoside polyphosphate hydrolase</fullName>
    </alternativeName>
</protein>
<comment type="caution">
    <text evidence="6">The sequence shown here is derived from an EMBL/GenBank/DDBJ whole genome shotgun (WGS) entry which is preliminary data.</text>
</comment>
<dbReference type="AlphaFoldDB" id="A0A845AIH7"/>
<evidence type="ECO:0000256" key="3">
    <source>
        <dbReference type="ARBA" id="ARBA00022801"/>
    </source>
</evidence>
<dbReference type="PANTHER" id="PTHR43046:SF14">
    <property type="entry name" value="MUTT_NUDIX FAMILY PROTEIN"/>
    <property type="match status" value="1"/>
</dbReference>
<feature type="short sequence motif" description="Nudix box" evidence="4">
    <location>
        <begin position="40"/>
        <end position="61"/>
    </location>
</feature>
<comment type="cofactor">
    <cofactor evidence="1">
        <name>Mn(2+)</name>
        <dbReference type="ChEBI" id="CHEBI:29035"/>
    </cofactor>
</comment>
<organism evidence="6 7">
    <name type="scientific">Qipengyuania algicida</name>
    <dbReference type="NCBI Taxonomy" id="1836209"/>
    <lineage>
        <taxon>Bacteria</taxon>
        <taxon>Pseudomonadati</taxon>
        <taxon>Pseudomonadota</taxon>
        <taxon>Alphaproteobacteria</taxon>
        <taxon>Sphingomonadales</taxon>
        <taxon>Erythrobacteraceae</taxon>
        <taxon>Qipengyuania</taxon>
    </lineage>
</organism>
<dbReference type="InterPro" id="IPR000086">
    <property type="entry name" value="NUDIX_hydrolase_dom"/>
</dbReference>
<dbReference type="InterPro" id="IPR022927">
    <property type="entry name" value="RppH"/>
</dbReference>
<keyword evidence="3 4" id="KW-0378">Hydrolase</keyword>
<dbReference type="RefSeq" id="WP_160753285.1">
    <property type="nucleotide sequence ID" value="NZ_WTYA01000006.1"/>
</dbReference>
<dbReference type="NCBIfam" id="NF001938">
    <property type="entry name" value="PRK00714.1-5"/>
    <property type="match status" value="1"/>
</dbReference>
<keyword evidence="7" id="KW-1185">Reference proteome</keyword>
<proteinExistence type="inferred from homology"/>
<dbReference type="InterPro" id="IPR015797">
    <property type="entry name" value="NUDIX_hydrolase-like_dom_sf"/>
</dbReference>
<reference evidence="6 7" key="1">
    <citation type="submission" date="2019-12" db="EMBL/GenBank/DDBJ databases">
        <title>Genomic-based taxomic classification of the family Erythrobacteraceae.</title>
        <authorList>
            <person name="Xu L."/>
        </authorList>
    </citation>
    <scope>NUCLEOTIDE SEQUENCE [LARGE SCALE GENOMIC DNA]</scope>
    <source>
        <strain evidence="6 7">KEMB 9005-328</strain>
    </source>
</reference>
<dbReference type="InterPro" id="IPR020476">
    <property type="entry name" value="Nudix_hydrolase"/>
</dbReference>
<comment type="function">
    <text evidence="4">Accelerates the degradation of transcripts by removing pyrophosphate from the 5'-end of triphosphorylated RNA, leading to a more labile monophosphorylated state that can stimulate subsequent ribonuclease cleavage.</text>
</comment>
<dbReference type="PROSITE" id="PS00893">
    <property type="entry name" value="NUDIX_BOX"/>
    <property type="match status" value="1"/>
</dbReference>
<name>A0A845AIH7_9SPHN</name>
<comment type="similarity">
    <text evidence="4">Belongs to the Nudix hydrolase family. RppH subfamily.</text>
</comment>